<sequence length="86" mass="9248">MAPPPSMDGLSMDAILGLPGLPSLDSTFGAILLGSIFGFMLYALMLHQTYRYFRTYPGDGLALKSLSHGDVPYSSMDHHLVSAAKD</sequence>
<comment type="caution">
    <text evidence="2">The sequence shown here is derived from an EMBL/GenBank/DDBJ whole genome shotgun (WGS) entry which is preliminary data.</text>
</comment>
<evidence type="ECO:0000313" key="3">
    <source>
        <dbReference type="Proteomes" id="UP000184267"/>
    </source>
</evidence>
<feature type="transmembrane region" description="Helical" evidence="1">
    <location>
        <begin position="28"/>
        <end position="46"/>
    </location>
</feature>
<reference evidence="2 3" key="1">
    <citation type="submission" date="2016-10" db="EMBL/GenBank/DDBJ databases">
        <title>Genome sequence of the basidiomycete white-rot fungus Trametes pubescens.</title>
        <authorList>
            <person name="Makela M.R."/>
            <person name="Granchi Z."/>
            <person name="Peng M."/>
            <person name="De Vries R.P."/>
            <person name="Grigoriev I."/>
            <person name="Riley R."/>
            <person name="Hilden K."/>
        </authorList>
    </citation>
    <scope>NUCLEOTIDE SEQUENCE [LARGE SCALE GENOMIC DNA]</scope>
    <source>
        <strain evidence="2 3">FBCC735</strain>
    </source>
</reference>
<keyword evidence="1" id="KW-0472">Membrane</keyword>
<accession>A0A1M2V7W4</accession>
<name>A0A1M2V7W4_TRAPU</name>
<keyword evidence="1" id="KW-1133">Transmembrane helix</keyword>
<dbReference type="OrthoDB" id="2756378at2759"/>
<dbReference type="EMBL" id="MNAD01001603">
    <property type="protein sequence ID" value="OJT03606.1"/>
    <property type="molecule type" value="Genomic_DNA"/>
</dbReference>
<keyword evidence="3" id="KW-1185">Reference proteome</keyword>
<evidence type="ECO:0000256" key="1">
    <source>
        <dbReference type="SAM" id="Phobius"/>
    </source>
</evidence>
<organism evidence="2 3">
    <name type="scientific">Trametes pubescens</name>
    <name type="common">White-rot fungus</name>
    <dbReference type="NCBI Taxonomy" id="154538"/>
    <lineage>
        <taxon>Eukaryota</taxon>
        <taxon>Fungi</taxon>
        <taxon>Dikarya</taxon>
        <taxon>Basidiomycota</taxon>
        <taxon>Agaricomycotina</taxon>
        <taxon>Agaricomycetes</taxon>
        <taxon>Polyporales</taxon>
        <taxon>Polyporaceae</taxon>
        <taxon>Trametes</taxon>
    </lineage>
</organism>
<dbReference type="STRING" id="154538.A0A1M2V7W4"/>
<dbReference type="AlphaFoldDB" id="A0A1M2V7W4"/>
<dbReference type="Proteomes" id="UP000184267">
    <property type="component" value="Unassembled WGS sequence"/>
</dbReference>
<evidence type="ECO:0000313" key="2">
    <source>
        <dbReference type="EMBL" id="OJT03606.1"/>
    </source>
</evidence>
<proteinExistence type="predicted"/>
<keyword evidence="1" id="KW-0812">Transmembrane</keyword>
<protein>
    <submittedName>
        <fullName evidence="2">Uncharacterized protein</fullName>
    </submittedName>
</protein>
<gene>
    <name evidence="2" type="ORF">TRAPUB_5731</name>
</gene>